<organism evidence="9 10">
    <name type="scientific">Pedobacter paludis</name>
    <dbReference type="NCBI Taxonomy" id="2203212"/>
    <lineage>
        <taxon>Bacteria</taxon>
        <taxon>Pseudomonadati</taxon>
        <taxon>Bacteroidota</taxon>
        <taxon>Sphingobacteriia</taxon>
        <taxon>Sphingobacteriales</taxon>
        <taxon>Sphingobacteriaceae</taxon>
        <taxon>Pedobacter</taxon>
    </lineage>
</organism>
<dbReference type="InterPro" id="IPR023090">
    <property type="entry name" value="UPF0702_alpha/beta_dom_sf"/>
</dbReference>
<evidence type="ECO:0000256" key="7">
    <source>
        <dbReference type="SAM" id="Phobius"/>
    </source>
</evidence>
<dbReference type="PANTHER" id="PTHR34582">
    <property type="entry name" value="UPF0702 TRANSMEMBRANE PROTEIN YCAP"/>
    <property type="match status" value="1"/>
</dbReference>
<accession>A0A317F3R9</accession>
<protein>
    <submittedName>
        <fullName evidence="9">DUF421 domain-containing protein</fullName>
    </submittedName>
</protein>
<evidence type="ECO:0000259" key="8">
    <source>
        <dbReference type="Pfam" id="PF04239"/>
    </source>
</evidence>
<gene>
    <name evidence="9" type="ORF">DF947_04225</name>
</gene>
<evidence type="ECO:0000313" key="9">
    <source>
        <dbReference type="EMBL" id="PWS33821.1"/>
    </source>
</evidence>
<evidence type="ECO:0000256" key="2">
    <source>
        <dbReference type="ARBA" id="ARBA00006448"/>
    </source>
</evidence>
<evidence type="ECO:0000256" key="3">
    <source>
        <dbReference type="ARBA" id="ARBA00022475"/>
    </source>
</evidence>
<dbReference type="InterPro" id="IPR007353">
    <property type="entry name" value="DUF421"/>
</dbReference>
<name>A0A317F3R9_9SPHI</name>
<dbReference type="EMBL" id="QGNY01000001">
    <property type="protein sequence ID" value="PWS33821.1"/>
    <property type="molecule type" value="Genomic_DNA"/>
</dbReference>
<proteinExistence type="inferred from homology"/>
<evidence type="ECO:0000256" key="4">
    <source>
        <dbReference type="ARBA" id="ARBA00022692"/>
    </source>
</evidence>
<evidence type="ECO:0000256" key="5">
    <source>
        <dbReference type="ARBA" id="ARBA00022989"/>
    </source>
</evidence>
<feature type="domain" description="YetF C-terminal" evidence="8">
    <location>
        <begin position="122"/>
        <end position="190"/>
    </location>
</feature>
<evidence type="ECO:0000256" key="1">
    <source>
        <dbReference type="ARBA" id="ARBA00004651"/>
    </source>
</evidence>
<comment type="similarity">
    <text evidence="2">Belongs to the UPF0702 family.</text>
</comment>
<keyword evidence="10" id="KW-1185">Reference proteome</keyword>
<dbReference type="PANTHER" id="PTHR34582:SF6">
    <property type="entry name" value="UPF0702 TRANSMEMBRANE PROTEIN YCAP"/>
    <property type="match status" value="1"/>
</dbReference>
<feature type="transmembrane region" description="Helical" evidence="7">
    <location>
        <begin position="47"/>
        <end position="66"/>
    </location>
</feature>
<dbReference type="Gene3D" id="3.30.240.20">
    <property type="entry name" value="bsu07140 like domains"/>
    <property type="match status" value="1"/>
</dbReference>
<keyword evidence="4 7" id="KW-0812">Transmembrane</keyword>
<feature type="transmembrane region" description="Helical" evidence="7">
    <location>
        <begin position="73"/>
        <end position="93"/>
    </location>
</feature>
<reference evidence="10" key="1">
    <citation type="submission" date="2018-05" db="EMBL/GenBank/DDBJ databases">
        <title>Pedobacter paludis sp. nov., isolated from wetland soil.</title>
        <authorList>
            <person name="Zhang Y."/>
        </authorList>
    </citation>
    <scope>NUCLEOTIDE SEQUENCE [LARGE SCALE GENOMIC DNA]</scope>
    <source>
        <strain evidence="10">R-8</strain>
    </source>
</reference>
<feature type="transmembrane region" description="Helical" evidence="7">
    <location>
        <begin position="99"/>
        <end position="120"/>
    </location>
</feature>
<keyword evidence="6 7" id="KW-0472">Membrane</keyword>
<comment type="caution">
    <text evidence="9">The sequence shown here is derived from an EMBL/GenBank/DDBJ whole genome shotgun (WGS) entry which is preliminary data.</text>
</comment>
<evidence type="ECO:0000256" key="6">
    <source>
        <dbReference type="ARBA" id="ARBA00023136"/>
    </source>
</evidence>
<evidence type="ECO:0000313" key="10">
    <source>
        <dbReference type="Proteomes" id="UP000245391"/>
    </source>
</evidence>
<dbReference type="Proteomes" id="UP000245391">
    <property type="component" value="Unassembled WGS sequence"/>
</dbReference>
<dbReference type="Pfam" id="PF04239">
    <property type="entry name" value="DUF421"/>
    <property type="match status" value="1"/>
</dbReference>
<sequence>MFVEFLIRIRLNKNNPAMLSPLMEDIRIFDFHRIFIGTEPIGFLLEIVFRTIIMYAYTIVLLRFLGKRSMGQLSTLELAIIICFGSAVGDPMMGAEVPILHGIVVITTVALLQTAMEWIINRNKKVENFMEGKADCLIDDGIIMFDALKKNNLSHADLFRSLRNKDVEHLGQVNKAFFETSGLVSVLFHPPKKLKPGLGILPDEFINDSAYLNAGEKTTLNADYSCTNCGFTKHIKPQEIIAACAVCKQKLFIKSDCNFE</sequence>
<comment type="subcellular location">
    <subcellularLocation>
        <location evidence="1">Cell membrane</location>
        <topology evidence="1">Multi-pass membrane protein</topology>
    </subcellularLocation>
</comment>
<dbReference type="AlphaFoldDB" id="A0A317F3R9"/>
<keyword evidence="3" id="KW-1003">Cell membrane</keyword>
<keyword evidence="5 7" id="KW-1133">Transmembrane helix</keyword>
<dbReference type="GO" id="GO:0005886">
    <property type="term" value="C:plasma membrane"/>
    <property type="evidence" value="ECO:0007669"/>
    <property type="project" value="UniProtKB-SubCell"/>
</dbReference>